<name>A0A9W6XQQ5_9STRA</name>
<feature type="compositionally biased region" description="Basic and acidic residues" evidence="1">
    <location>
        <begin position="1"/>
        <end position="10"/>
    </location>
</feature>
<comment type="caution">
    <text evidence="2">The sequence shown here is derived from an EMBL/GenBank/DDBJ whole genome shotgun (WGS) entry which is preliminary data.</text>
</comment>
<sequence>MDEVGERTEDLTSSPSAGKPASTREVQYDLDTAQLSSPAIVGASTPASSDPVQTASHHASVKFIEESEVPERIQFADIGDGEKCQCHGDCSIDSCINAHLTIYCTSDCCGLGAVCSNAPRTLYSPRRPFALRLYDTGRVGLGVFTTAYLEVGDVAGEYADMMCEYDAIVEGQPTRARKDNNRYTMLLHTKSVSSKYV</sequence>
<proteinExistence type="predicted"/>
<dbReference type="SUPFAM" id="SSF82199">
    <property type="entry name" value="SET domain"/>
    <property type="match status" value="1"/>
</dbReference>
<dbReference type="Proteomes" id="UP001165121">
    <property type="component" value="Unassembled WGS sequence"/>
</dbReference>
<dbReference type="EMBL" id="BSXT01001587">
    <property type="protein sequence ID" value="GMF43773.1"/>
    <property type="molecule type" value="Genomic_DNA"/>
</dbReference>
<dbReference type="OrthoDB" id="122383at2759"/>
<accession>A0A9W6XQQ5</accession>
<evidence type="ECO:0000313" key="2">
    <source>
        <dbReference type="EMBL" id="GMF43773.1"/>
    </source>
</evidence>
<feature type="region of interest" description="Disordered" evidence="1">
    <location>
        <begin position="1"/>
        <end position="24"/>
    </location>
</feature>
<reference evidence="2" key="1">
    <citation type="submission" date="2023-04" db="EMBL/GenBank/DDBJ databases">
        <title>Phytophthora fragariaefolia NBRC 109709.</title>
        <authorList>
            <person name="Ichikawa N."/>
            <person name="Sato H."/>
            <person name="Tonouchi N."/>
        </authorList>
    </citation>
    <scope>NUCLEOTIDE SEQUENCE</scope>
    <source>
        <strain evidence="2">NBRC 109709</strain>
    </source>
</reference>
<evidence type="ECO:0000256" key="1">
    <source>
        <dbReference type="SAM" id="MobiDB-lite"/>
    </source>
</evidence>
<dbReference type="AlphaFoldDB" id="A0A9W6XQQ5"/>
<protein>
    <submittedName>
        <fullName evidence="2">Unnamed protein product</fullName>
    </submittedName>
</protein>
<dbReference type="Gene3D" id="2.170.270.10">
    <property type="entry name" value="SET domain"/>
    <property type="match status" value="1"/>
</dbReference>
<dbReference type="InterPro" id="IPR046341">
    <property type="entry name" value="SET_dom_sf"/>
</dbReference>
<evidence type="ECO:0000313" key="3">
    <source>
        <dbReference type="Proteomes" id="UP001165121"/>
    </source>
</evidence>
<organism evidence="2 3">
    <name type="scientific">Phytophthora fragariaefolia</name>
    <dbReference type="NCBI Taxonomy" id="1490495"/>
    <lineage>
        <taxon>Eukaryota</taxon>
        <taxon>Sar</taxon>
        <taxon>Stramenopiles</taxon>
        <taxon>Oomycota</taxon>
        <taxon>Peronosporomycetes</taxon>
        <taxon>Peronosporales</taxon>
        <taxon>Peronosporaceae</taxon>
        <taxon>Phytophthora</taxon>
    </lineage>
</organism>
<gene>
    <name evidence="2" type="ORF">Pfra01_001494800</name>
</gene>
<keyword evidence="3" id="KW-1185">Reference proteome</keyword>